<reference evidence="1 2" key="1">
    <citation type="submission" date="2014-04" db="EMBL/GenBank/DDBJ databases">
        <title>Draft genome sequence of Pantoea beijingensis strain LMG 27579, an emerging pathogen to Pleurotus eryngii with potential industrial application.</title>
        <authorList>
            <person name="Xu F."/>
            <person name="Liu Y."/>
            <person name="Wang S."/>
            <person name="Yin Y."/>
            <person name="Ma Y."/>
            <person name="Zhao S."/>
            <person name="Rong C."/>
        </authorList>
    </citation>
    <scope>NUCLEOTIDE SEQUENCE [LARGE SCALE GENOMIC DNA]</scope>
    <source>
        <strain evidence="1 2">LMG 27579</strain>
    </source>
</reference>
<dbReference type="Pfam" id="PF03928">
    <property type="entry name" value="HbpS-like"/>
    <property type="match status" value="1"/>
</dbReference>
<protein>
    <recommendedName>
        <fullName evidence="3">Heme-binding protein</fullName>
    </recommendedName>
</protein>
<organism evidence="1 2">
    <name type="scientific">[Pantoea] beijingensis</name>
    <dbReference type="NCBI Taxonomy" id="1324864"/>
    <lineage>
        <taxon>Bacteria</taxon>
        <taxon>Pseudomonadati</taxon>
        <taxon>Pseudomonadota</taxon>
        <taxon>Gammaproteobacteria</taxon>
        <taxon>Enterobacterales</taxon>
        <taxon>Erwiniaceae</taxon>
        <taxon>Erwinia</taxon>
    </lineage>
</organism>
<dbReference type="SUPFAM" id="SSF143744">
    <property type="entry name" value="GlcG-like"/>
    <property type="match status" value="1"/>
</dbReference>
<evidence type="ECO:0008006" key="3">
    <source>
        <dbReference type="Google" id="ProtNLM"/>
    </source>
</evidence>
<keyword evidence="2" id="KW-1185">Reference proteome</keyword>
<sequence>MKLTLAMAESIIAEARAFIAKHNYPPVCISILDDAAHPLAFIRMDGTFLATIDIAQRKAKTAALFQDDSHCVGANFIPGAPAYSLENSNGGLIGIGGGVVIYDKQQRFLGAIGVSGATMEQDLDIARAAVKVALL</sequence>
<comment type="caution">
    <text evidence="1">The sequence shown here is derived from an EMBL/GenBank/DDBJ whole genome shotgun (WGS) entry which is preliminary data.</text>
</comment>
<dbReference type="InterPro" id="IPR038084">
    <property type="entry name" value="PduO/GlcC-like_sf"/>
</dbReference>
<dbReference type="AlphaFoldDB" id="A0A443IC57"/>
<proteinExistence type="predicted"/>
<evidence type="ECO:0000313" key="1">
    <source>
        <dbReference type="EMBL" id="RWR01689.1"/>
    </source>
</evidence>
<dbReference type="InterPro" id="IPR052517">
    <property type="entry name" value="GlcG_carb_metab_protein"/>
</dbReference>
<dbReference type="PANTHER" id="PTHR34309">
    <property type="entry name" value="SLR1406 PROTEIN"/>
    <property type="match status" value="1"/>
</dbReference>
<dbReference type="InterPro" id="IPR005624">
    <property type="entry name" value="PduO/GlcC-like"/>
</dbReference>
<name>A0A443IC57_9GAMM</name>
<dbReference type="Proteomes" id="UP000288794">
    <property type="component" value="Unassembled WGS sequence"/>
</dbReference>
<dbReference type="Gene3D" id="3.30.450.150">
    <property type="entry name" value="Haem-degrading domain"/>
    <property type="match status" value="1"/>
</dbReference>
<dbReference type="RefSeq" id="WP_206612515.1">
    <property type="nucleotide sequence ID" value="NZ_CP071409.1"/>
</dbReference>
<evidence type="ECO:0000313" key="2">
    <source>
        <dbReference type="Proteomes" id="UP000288794"/>
    </source>
</evidence>
<dbReference type="PANTHER" id="PTHR34309:SF1">
    <property type="entry name" value="PROTEIN GLCG"/>
    <property type="match status" value="1"/>
</dbReference>
<gene>
    <name evidence="1" type="ORF">ED28_11715</name>
</gene>
<accession>A0A443IC57</accession>
<dbReference type="EMBL" id="JMEE01000034">
    <property type="protein sequence ID" value="RWR01689.1"/>
    <property type="molecule type" value="Genomic_DNA"/>
</dbReference>